<name>A0A0U5GPT2_ASPCI</name>
<keyword evidence="4" id="KW-0804">Transcription</keyword>
<reference evidence="9" key="1">
    <citation type="journal article" date="2016" name="Genome Announc.">
        <title>Draft genome sequences of fungus Aspergillus calidoustus.</title>
        <authorList>
            <person name="Horn F."/>
            <person name="Linde J."/>
            <person name="Mattern D.J."/>
            <person name="Walther G."/>
            <person name="Guthke R."/>
            <person name="Scherlach K."/>
            <person name="Martin K."/>
            <person name="Brakhage A.A."/>
            <person name="Petzke L."/>
            <person name="Valiante V."/>
        </authorList>
    </citation>
    <scope>NUCLEOTIDE SEQUENCE [LARGE SCALE GENOMIC DNA]</scope>
    <source>
        <strain evidence="9">SF006504</strain>
    </source>
</reference>
<keyword evidence="5" id="KW-0539">Nucleus</keyword>
<evidence type="ECO:0000256" key="3">
    <source>
        <dbReference type="ARBA" id="ARBA00023125"/>
    </source>
</evidence>
<dbReference type="STRING" id="454130.A0A0U5GPT2"/>
<dbReference type="CDD" id="cd12148">
    <property type="entry name" value="fungal_TF_MHR"/>
    <property type="match status" value="1"/>
</dbReference>
<evidence type="ECO:0000256" key="6">
    <source>
        <dbReference type="SAM" id="MobiDB-lite"/>
    </source>
</evidence>
<dbReference type="PROSITE" id="PS00463">
    <property type="entry name" value="ZN2_CY6_FUNGAL_1"/>
    <property type="match status" value="1"/>
</dbReference>
<accession>A0A0U5GPT2</accession>
<dbReference type="Proteomes" id="UP000054771">
    <property type="component" value="Unassembled WGS sequence"/>
</dbReference>
<evidence type="ECO:0000256" key="1">
    <source>
        <dbReference type="ARBA" id="ARBA00022723"/>
    </source>
</evidence>
<dbReference type="SUPFAM" id="SSF57701">
    <property type="entry name" value="Zn2/Cys6 DNA-binding domain"/>
    <property type="match status" value="1"/>
</dbReference>
<evidence type="ECO:0000313" key="8">
    <source>
        <dbReference type="EMBL" id="CEN60373.1"/>
    </source>
</evidence>
<dbReference type="SMART" id="SM00066">
    <property type="entry name" value="GAL4"/>
    <property type="match status" value="1"/>
</dbReference>
<dbReference type="CDD" id="cd00067">
    <property type="entry name" value="GAL4"/>
    <property type="match status" value="1"/>
</dbReference>
<dbReference type="OrthoDB" id="5392779at2759"/>
<feature type="compositionally biased region" description="Polar residues" evidence="6">
    <location>
        <begin position="669"/>
        <end position="682"/>
    </location>
</feature>
<dbReference type="PANTHER" id="PTHR47840">
    <property type="entry name" value="ZN(II)2CYS6 TRANSCRIPTION FACTOR (EUROFUNG)-RELATED"/>
    <property type="match status" value="1"/>
</dbReference>
<evidence type="ECO:0000256" key="5">
    <source>
        <dbReference type="ARBA" id="ARBA00023242"/>
    </source>
</evidence>
<dbReference type="PROSITE" id="PS50048">
    <property type="entry name" value="ZN2_CY6_FUNGAL_2"/>
    <property type="match status" value="1"/>
</dbReference>
<dbReference type="GO" id="GO:0008270">
    <property type="term" value="F:zinc ion binding"/>
    <property type="evidence" value="ECO:0007669"/>
    <property type="project" value="InterPro"/>
</dbReference>
<evidence type="ECO:0000259" key="7">
    <source>
        <dbReference type="PROSITE" id="PS50048"/>
    </source>
</evidence>
<proteinExistence type="predicted"/>
<feature type="region of interest" description="Disordered" evidence="6">
    <location>
        <begin position="669"/>
        <end position="699"/>
    </location>
</feature>
<sequence>MSSTPTPTSKRRKIRKGTTSCWECKRRKVRCSLVDDPQPVCAACRRRGTKCLTQDNPEGAGDGDGNHNLPPLNERIGWVDAMVDGLTGCATPTPTAAPNTYTFTGTSVTPTPAQTVSTTSEGNEGAHRDLRSRDGGPRGSAAQIVLSPHDQIPYADLSRELHASLPPSEDVNRLREAGAHVSIAFDVAIMRPYSDMENNWSDGTESLLPIPSAASHPVLLAKYMFSIIRVLQHLDFKKSSKQIVGLSDAPQNMSRYLAETAIRLVTTRDELLNNVEGLECVVMEACYHMNRGNWRPVWTAIRRAMAVAQVMGVHRPGVPVRTINPQYKVDRSHIWHRIVYLDRSICLFMGLPQGSLDRSMASERALGLDTPLGRLERLHCAIASRVLERNDSGLDTNPIETLRTIDSEINKAAETMPSGWWMSPTPLDAANNYRDGTNKPPAVVWDMLRLVAQIYHFGLINQLHVPFMLGFTIAAELQTYSQTTCINASREVLSRYISFRAFNRVAFSGRIADFFALTAALLLLVGHIRQHSDSSEFNPLLHQRHGDRAMVKQAIARLQEVSWVTEDKLTAMSAGIVSRLLEIEAEAARGMVYTTQSIQRGEEAPQEGVENVPHGATVLRFCVPYYGKVHILHQGVAPPQEAVTWGEGQGQGETGGLNLPDAVTATRASTTTGQPITSNLPQPSRRPPQPWYSDAQSNIGGQDYTFPGLDLAFFDSLTQEATVSGNANTLQGA</sequence>
<keyword evidence="2" id="KW-0805">Transcription regulation</keyword>
<feature type="region of interest" description="Disordered" evidence="6">
    <location>
        <begin position="105"/>
        <end position="141"/>
    </location>
</feature>
<dbReference type="AlphaFoldDB" id="A0A0U5GPT2"/>
<dbReference type="GO" id="GO:0000981">
    <property type="term" value="F:DNA-binding transcription factor activity, RNA polymerase II-specific"/>
    <property type="evidence" value="ECO:0007669"/>
    <property type="project" value="InterPro"/>
</dbReference>
<feature type="domain" description="Zn(2)-C6 fungal-type" evidence="7">
    <location>
        <begin position="20"/>
        <end position="53"/>
    </location>
</feature>
<gene>
    <name evidence="8" type="ORF">ASPCAL02814</name>
</gene>
<dbReference type="InterPro" id="IPR036864">
    <property type="entry name" value="Zn2-C6_fun-type_DNA-bd_sf"/>
</dbReference>
<dbReference type="PANTHER" id="PTHR47840:SF1">
    <property type="entry name" value="ZN(II)2CYS6 TRANSCRIPTION FACTOR (EUROFUNG)"/>
    <property type="match status" value="1"/>
</dbReference>
<evidence type="ECO:0000256" key="2">
    <source>
        <dbReference type="ARBA" id="ARBA00023015"/>
    </source>
</evidence>
<dbReference type="GO" id="GO:0006351">
    <property type="term" value="P:DNA-templated transcription"/>
    <property type="evidence" value="ECO:0007669"/>
    <property type="project" value="InterPro"/>
</dbReference>
<evidence type="ECO:0000313" key="9">
    <source>
        <dbReference type="Proteomes" id="UP000054771"/>
    </source>
</evidence>
<protein>
    <recommendedName>
        <fullName evidence="7">Zn(2)-C6 fungal-type domain-containing protein</fullName>
    </recommendedName>
</protein>
<keyword evidence="9" id="KW-1185">Reference proteome</keyword>
<dbReference type="InterPro" id="IPR007219">
    <property type="entry name" value="XnlR_reg_dom"/>
</dbReference>
<dbReference type="Pfam" id="PF04082">
    <property type="entry name" value="Fungal_trans"/>
    <property type="match status" value="1"/>
</dbReference>
<feature type="compositionally biased region" description="Polar residues" evidence="6">
    <location>
        <begin position="105"/>
        <end position="122"/>
    </location>
</feature>
<dbReference type="EMBL" id="CDMC01000002">
    <property type="protein sequence ID" value="CEN60373.1"/>
    <property type="molecule type" value="Genomic_DNA"/>
</dbReference>
<dbReference type="InterPro" id="IPR001138">
    <property type="entry name" value="Zn2Cys6_DnaBD"/>
</dbReference>
<organism evidence="8 9">
    <name type="scientific">Aspergillus calidoustus</name>
    <dbReference type="NCBI Taxonomy" id="454130"/>
    <lineage>
        <taxon>Eukaryota</taxon>
        <taxon>Fungi</taxon>
        <taxon>Dikarya</taxon>
        <taxon>Ascomycota</taxon>
        <taxon>Pezizomycotina</taxon>
        <taxon>Eurotiomycetes</taxon>
        <taxon>Eurotiomycetidae</taxon>
        <taxon>Eurotiales</taxon>
        <taxon>Aspergillaceae</taxon>
        <taxon>Aspergillus</taxon>
        <taxon>Aspergillus subgen. Nidulantes</taxon>
    </lineage>
</organism>
<dbReference type="Gene3D" id="4.10.240.10">
    <property type="entry name" value="Zn(2)-C6 fungal-type DNA-binding domain"/>
    <property type="match status" value="1"/>
</dbReference>
<dbReference type="GO" id="GO:0003677">
    <property type="term" value="F:DNA binding"/>
    <property type="evidence" value="ECO:0007669"/>
    <property type="project" value="UniProtKB-KW"/>
</dbReference>
<dbReference type="SMART" id="SM00906">
    <property type="entry name" value="Fungal_trans"/>
    <property type="match status" value="1"/>
</dbReference>
<evidence type="ECO:0000256" key="4">
    <source>
        <dbReference type="ARBA" id="ARBA00023163"/>
    </source>
</evidence>
<feature type="compositionally biased region" description="Basic and acidic residues" evidence="6">
    <location>
        <begin position="124"/>
        <end position="136"/>
    </location>
</feature>
<dbReference type="OMA" id="PNIHHEL"/>
<keyword evidence="3" id="KW-0238">DNA-binding</keyword>
<dbReference type="Pfam" id="PF00172">
    <property type="entry name" value="Zn_clus"/>
    <property type="match status" value="1"/>
</dbReference>
<keyword evidence="1" id="KW-0479">Metal-binding</keyword>